<dbReference type="HOGENOM" id="CLU_2699917_0_0_11"/>
<dbReference type="KEGG" id="kal:KALB_5172"/>
<dbReference type="RefSeq" id="WP_025358539.1">
    <property type="nucleotide sequence ID" value="NZ_CP007155.1"/>
</dbReference>
<sequence length="73" mass="7862">MPAGGEVFIDHMCGGESPIVVSTARPHEVAISLFLDFLLNCWHGWAPVCEEWFGDRAQAVFCKGDAVPALAGM</sequence>
<evidence type="ECO:0000313" key="2">
    <source>
        <dbReference type="Proteomes" id="UP000019225"/>
    </source>
</evidence>
<keyword evidence="2" id="KW-1185">Reference proteome</keyword>
<evidence type="ECO:0000313" key="1">
    <source>
        <dbReference type="EMBL" id="AHH98534.1"/>
    </source>
</evidence>
<dbReference type="EMBL" id="CP007155">
    <property type="protein sequence ID" value="AHH98534.1"/>
    <property type="molecule type" value="Genomic_DNA"/>
</dbReference>
<dbReference type="STRING" id="1449976.KALB_5172"/>
<organism evidence="1 2">
    <name type="scientific">Kutzneria albida DSM 43870</name>
    <dbReference type="NCBI Taxonomy" id="1449976"/>
    <lineage>
        <taxon>Bacteria</taxon>
        <taxon>Bacillati</taxon>
        <taxon>Actinomycetota</taxon>
        <taxon>Actinomycetes</taxon>
        <taxon>Pseudonocardiales</taxon>
        <taxon>Pseudonocardiaceae</taxon>
        <taxon>Kutzneria</taxon>
    </lineage>
</organism>
<name>W5WK29_9PSEU</name>
<dbReference type="OrthoDB" id="3698359at2"/>
<gene>
    <name evidence="1" type="ORF">KALB_5172</name>
</gene>
<dbReference type="Proteomes" id="UP000019225">
    <property type="component" value="Chromosome"/>
</dbReference>
<accession>W5WK29</accession>
<reference evidence="1 2" key="1">
    <citation type="journal article" date="2014" name="BMC Genomics">
        <title>Complete genome sequence of producer of the glycopeptide antibiotic Aculeximycin Kutzneria albida DSM 43870T, a representative of minor genus of Pseudonocardiaceae.</title>
        <authorList>
            <person name="Rebets Y."/>
            <person name="Tokovenko B."/>
            <person name="Lushchyk I."/>
            <person name="Ruckert C."/>
            <person name="Zaburannyi N."/>
            <person name="Bechthold A."/>
            <person name="Kalinowski J."/>
            <person name="Luzhetskyy A."/>
        </authorList>
    </citation>
    <scope>NUCLEOTIDE SEQUENCE [LARGE SCALE GENOMIC DNA]</scope>
    <source>
        <strain evidence="1">DSM 43870</strain>
    </source>
</reference>
<proteinExistence type="predicted"/>
<protein>
    <submittedName>
        <fullName evidence="1">Uncharacterized protein</fullName>
    </submittedName>
</protein>
<dbReference type="AlphaFoldDB" id="W5WK29"/>